<keyword evidence="4" id="KW-1133">Transmembrane helix</keyword>
<feature type="compositionally biased region" description="Low complexity" evidence="3">
    <location>
        <begin position="676"/>
        <end position="687"/>
    </location>
</feature>
<feature type="region of interest" description="Disordered" evidence="3">
    <location>
        <begin position="884"/>
        <end position="917"/>
    </location>
</feature>
<feature type="region of interest" description="Disordered" evidence="3">
    <location>
        <begin position="715"/>
        <end position="750"/>
    </location>
</feature>
<dbReference type="CDD" id="cd00112">
    <property type="entry name" value="LDLa"/>
    <property type="match status" value="1"/>
</dbReference>
<feature type="region of interest" description="Disordered" evidence="3">
    <location>
        <begin position="273"/>
        <end position="292"/>
    </location>
</feature>
<keyword evidence="4" id="KW-0812">Transmembrane</keyword>
<feature type="compositionally biased region" description="Low complexity" evidence="3">
    <location>
        <begin position="184"/>
        <end position="198"/>
    </location>
</feature>
<organism evidence="5 6">
    <name type="scientific">Elysia crispata</name>
    <name type="common">lettuce slug</name>
    <dbReference type="NCBI Taxonomy" id="231223"/>
    <lineage>
        <taxon>Eukaryota</taxon>
        <taxon>Metazoa</taxon>
        <taxon>Spiralia</taxon>
        <taxon>Lophotrochozoa</taxon>
        <taxon>Mollusca</taxon>
        <taxon>Gastropoda</taxon>
        <taxon>Heterobranchia</taxon>
        <taxon>Euthyneura</taxon>
        <taxon>Panpulmonata</taxon>
        <taxon>Sacoglossa</taxon>
        <taxon>Placobranchoidea</taxon>
        <taxon>Plakobranchidae</taxon>
        <taxon>Elysia</taxon>
    </lineage>
</organism>
<feature type="compositionally biased region" description="Pro residues" evidence="3">
    <location>
        <begin position="886"/>
        <end position="897"/>
    </location>
</feature>
<accession>A0AAE1ANK0</accession>
<comment type="caution">
    <text evidence="5">The sequence shown here is derived from an EMBL/GenBank/DDBJ whole genome shotgun (WGS) entry which is preliminary data.</text>
</comment>
<feature type="compositionally biased region" description="Polar residues" evidence="3">
    <location>
        <begin position="833"/>
        <end position="842"/>
    </location>
</feature>
<evidence type="ECO:0000256" key="3">
    <source>
        <dbReference type="SAM" id="MobiDB-lite"/>
    </source>
</evidence>
<dbReference type="InterPro" id="IPR002172">
    <property type="entry name" value="LDrepeatLR_classA_rpt"/>
</dbReference>
<feature type="compositionally biased region" description="Low complexity" evidence="3">
    <location>
        <begin position="715"/>
        <end position="748"/>
    </location>
</feature>
<proteinExistence type="predicted"/>
<feature type="transmembrane region" description="Helical" evidence="4">
    <location>
        <begin position="605"/>
        <end position="626"/>
    </location>
</feature>
<reference evidence="5" key="1">
    <citation type="journal article" date="2023" name="G3 (Bethesda)">
        <title>A reference genome for the long-term kleptoplast-retaining sea slug Elysia crispata morphotype clarki.</title>
        <authorList>
            <person name="Eastman K.E."/>
            <person name="Pendleton A.L."/>
            <person name="Shaikh M.A."/>
            <person name="Suttiyut T."/>
            <person name="Ogas R."/>
            <person name="Tomko P."/>
            <person name="Gavelis G."/>
            <person name="Widhalm J.R."/>
            <person name="Wisecaver J.H."/>
        </authorList>
    </citation>
    <scope>NUCLEOTIDE SEQUENCE</scope>
    <source>
        <strain evidence="5">ECLA1</strain>
    </source>
</reference>
<feature type="compositionally biased region" description="Low complexity" evidence="3">
    <location>
        <begin position="140"/>
        <end position="150"/>
    </location>
</feature>
<feature type="region of interest" description="Disordered" evidence="3">
    <location>
        <begin position="119"/>
        <end position="155"/>
    </location>
</feature>
<dbReference type="InterPro" id="IPR036055">
    <property type="entry name" value="LDL_receptor-like_sf"/>
</dbReference>
<protein>
    <submittedName>
        <fullName evidence="5">Uncharacterized protein</fullName>
    </submittedName>
</protein>
<feature type="region of interest" description="Disordered" evidence="3">
    <location>
        <begin position="389"/>
        <end position="408"/>
    </location>
</feature>
<feature type="compositionally biased region" description="Low complexity" evidence="3">
    <location>
        <begin position="1002"/>
        <end position="1019"/>
    </location>
</feature>
<dbReference type="AlphaFoldDB" id="A0AAE1ANK0"/>
<feature type="region of interest" description="Disordered" evidence="3">
    <location>
        <begin position="313"/>
        <end position="376"/>
    </location>
</feature>
<keyword evidence="4" id="KW-0472">Membrane</keyword>
<evidence type="ECO:0000256" key="4">
    <source>
        <dbReference type="SAM" id="Phobius"/>
    </source>
</evidence>
<evidence type="ECO:0000256" key="1">
    <source>
        <dbReference type="ARBA" id="ARBA00023157"/>
    </source>
</evidence>
<comment type="caution">
    <text evidence="2">Lacks conserved residue(s) required for the propagation of feature annotation.</text>
</comment>
<dbReference type="EMBL" id="JAWDGP010001540">
    <property type="protein sequence ID" value="KAK3790451.1"/>
    <property type="molecule type" value="Genomic_DNA"/>
</dbReference>
<feature type="compositionally biased region" description="Polar residues" evidence="3">
    <location>
        <begin position="317"/>
        <end position="330"/>
    </location>
</feature>
<dbReference type="PROSITE" id="PS50068">
    <property type="entry name" value="LDLRA_2"/>
    <property type="match status" value="1"/>
</dbReference>
<evidence type="ECO:0000313" key="6">
    <source>
        <dbReference type="Proteomes" id="UP001283361"/>
    </source>
</evidence>
<evidence type="ECO:0000313" key="5">
    <source>
        <dbReference type="EMBL" id="KAK3790451.1"/>
    </source>
</evidence>
<sequence length="1019" mass="111833">MLTCGLQADSVHAKPRETAGFPRSANGKHTSNFTEITEDGRRYQIIKSELVQGGSNLYQQVEYHLPAPGPHLLILVNFTRIDSYDTPAEYEVSENGTSIVASSNDSSTAGYGGSVLHELSTKSQPSKAPADSGGSHQARSRSGSRQPSSESRGRDMLAVGEIRRQRLHHSEGGQLNHKQPVDPVSATTAASHTSDAVSVNDKLQASSYETSASASAKDFHKVRTQWPEYTKLNETAFDGQRDNFSAIAKLFPSSVKATESQYTSAFSTLHKANQSTDLGKHNHSTSIVNDKKYPQETLVDHVDVEPFRANAAVEHISSATSPPKETSFTSSDRRSNSVSPGGSPQAAGGSETYKDGLTAKSARDSPNKISRLPHSKRILKQTFVKNPTVVSTPPIVKGKDLSSSSPAKSFSARDLLGQLSPTLRVSGRDVDLTTRVPDHTEYFQLSSPEVDPNTSQDCSLKVIIEEADPSVKYSEEKGVVHRGLKTLESRREGKRRAQPQVICWQASLEKEGQPPRVYRYTTPLKITYLWSDKKPGRLLLKFRLLSLDEVECHFQCSTTPYLCLVRQQLCDGYIDCPDHSDELPKVCDSALNQGSTDKGSKVPSVIVSVVIPCGFVFIIFIVFLMIKHKLLGHSARRSGDSLLSPPPSHSSEACRSSQDSGQNEALLPDRPPPYSHLQQEQQHQQHQHLLTYTSGGVVSSLEPVQVPPAQHRQYLLPQQQQQQKQHHSQYQQLQHPNNNISGHNINNNDLSGAVSYHQQQAYQLPQQQQHMLLQQSLQSQSSNNRRDAVDAQQSPSSSLVFSGNGSNTASSHDVGGFQRHLYNNPLSNREDGNNQGNNTERYYSQHPHPLHHQHQQKNQSHQRQAKHPQPITTLQATPEFQTMSVLPPPQQQCPPHIPVSLDGEEGYSAAQRSLHSKRQMEQNLEAEYGIFRAPPNRSALERDSPPPPYSVQPPSTTGFSLDSLLSGSYFSSCPTSFTSSSSSQSPGNTRGGRGRGGGGHSQGSSSSHNCASSAPTNRH</sequence>
<name>A0AAE1ANK0_9GAST</name>
<feature type="compositionally biased region" description="Low complexity" evidence="3">
    <location>
        <begin position="972"/>
        <end position="988"/>
    </location>
</feature>
<feature type="compositionally biased region" description="Low complexity" evidence="3">
    <location>
        <begin position="767"/>
        <end position="782"/>
    </location>
</feature>
<dbReference type="SMART" id="SM00192">
    <property type="entry name" value="LDLa"/>
    <property type="match status" value="1"/>
</dbReference>
<gene>
    <name evidence="5" type="ORF">RRG08_015920</name>
</gene>
<feature type="region of interest" description="Disordered" evidence="3">
    <location>
        <begin position="932"/>
        <end position="960"/>
    </location>
</feature>
<dbReference type="SUPFAM" id="SSF57424">
    <property type="entry name" value="LDL receptor-like module"/>
    <property type="match status" value="1"/>
</dbReference>
<feature type="compositionally biased region" description="Gly residues" evidence="3">
    <location>
        <begin position="989"/>
        <end position="1001"/>
    </location>
</feature>
<feature type="compositionally biased region" description="Polar residues" evidence="3">
    <location>
        <begin position="653"/>
        <end position="663"/>
    </location>
</feature>
<feature type="region of interest" description="Disordered" evidence="3">
    <location>
        <begin position="637"/>
        <end position="687"/>
    </location>
</feature>
<feature type="region of interest" description="Disordered" evidence="3">
    <location>
        <begin position="767"/>
        <end position="868"/>
    </location>
</feature>
<dbReference type="Proteomes" id="UP001283361">
    <property type="component" value="Unassembled WGS sequence"/>
</dbReference>
<feature type="compositionally biased region" description="Low complexity" evidence="3">
    <location>
        <begin position="337"/>
        <end position="350"/>
    </location>
</feature>
<evidence type="ECO:0000256" key="2">
    <source>
        <dbReference type="PROSITE-ProRule" id="PRU00124"/>
    </source>
</evidence>
<keyword evidence="6" id="KW-1185">Reference proteome</keyword>
<keyword evidence="1" id="KW-1015">Disulfide bond</keyword>
<feature type="region of interest" description="Disordered" evidence="3">
    <location>
        <begin position="972"/>
        <end position="1019"/>
    </location>
</feature>
<feature type="compositionally biased region" description="Polar residues" evidence="3">
    <location>
        <begin position="791"/>
        <end position="811"/>
    </location>
</feature>
<feature type="region of interest" description="Disordered" evidence="3">
    <location>
        <begin position="168"/>
        <end position="198"/>
    </location>
</feature>
<dbReference type="Gene3D" id="4.10.400.10">
    <property type="entry name" value="Low-density Lipoprotein Receptor"/>
    <property type="match status" value="1"/>
</dbReference>